<feature type="transmembrane region" description="Helical" evidence="1">
    <location>
        <begin position="138"/>
        <end position="156"/>
    </location>
</feature>
<dbReference type="KEGG" id="esx:ESOMN_v1c05100"/>
<organism evidence="2 3">
    <name type="scientific">Williamsoniiplasma somnilux</name>
    <dbReference type="NCBI Taxonomy" id="215578"/>
    <lineage>
        <taxon>Bacteria</taxon>
        <taxon>Bacillati</taxon>
        <taxon>Mycoplasmatota</taxon>
        <taxon>Mollicutes</taxon>
        <taxon>Entomoplasmatales</taxon>
        <taxon>Williamsoniiplasma</taxon>
    </lineage>
</organism>
<feature type="transmembrane region" description="Helical" evidence="1">
    <location>
        <begin position="51"/>
        <end position="73"/>
    </location>
</feature>
<proteinExistence type="predicted"/>
<feature type="transmembrane region" description="Helical" evidence="1">
    <location>
        <begin position="85"/>
        <end position="105"/>
    </location>
</feature>
<keyword evidence="1" id="KW-0812">Transmembrane</keyword>
<dbReference type="RefSeq" id="WP_024863413.1">
    <property type="nucleotide sequence ID" value="NZ_CP024965.1"/>
</dbReference>
<dbReference type="AlphaFoldDB" id="A0A2K8NYH9"/>
<dbReference type="EMBL" id="CP024965">
    <property type="protein sequence ID" value="ATZ18892.1"/>
    <property type="molecule type" value="Genomic_DNA"/>
</dbReference>
<keyword evidence="3" id="KW-1185">Reference proteome</keyword>
<sequence>MENKKTKLKDYRLSQKKTHEIEVAEAINETYTNRSQLSHYNQIKRIKWSSWLIVLTIVVIGAGLTWLVGYLAINSEKAPNWQATGWFSLAYTSVIFLIYWVIGFVRNKEAAKFFNDRRRRYQRTIQDWEAKIYLTKKILLLSFIPMLIITIVTNLIY</sequence>
<keyword evidence="1" id="KW-0472">Membrane</keyword>
<gene>
    <name evidence="2" type="ORF">ESOMN_v1c05100</name>
</gene>
<evidence type="ECO:0000256" key="1">
    <source>
        <dbReference type="SAM" id="Phobius"/>
    </source>
</evidence>
<dbReference type="Proteomes" id="UP000232230">
    <property type="component" value="Chromosome"/>
</dbReference>
<protein>
    <submittedName>
        <fullName evidence="2">Uncharacterized protein</fullName>
    </submittedName>
</protein>
<evidence type="ECO:0000313" key="2">
    <source>
        <dbReference type="EMBL" id="ATZ18892.1"/>
    </source>
</evidence>
<reference evidence="2 3" key="1">
    <citation type="submission" date="2017-11" db="EMBL/GenBank/DDBJ databases">
        <title>Genome sequence of Entomoplasma somnilux PYAN-1 (ATCC 49194).</title>
        <authorList>
            <person name="Lo W.-S."/>
            <person name="Gasparich G.E."/>
            <person name="Kuo C.-H."/>
        </authorList>
    </citation>
    <scope>NUCLEOTIDE SEQUENCE [LARGE SCALE GENOMIC DNA]</scope>
    <source>
        <strain evidence="2 3">PYAN-1</strain>
    </source>
</reference>
<keyword evidence="1" id="KW-1133">Transmembrane helix</keyword>
<accession>A0A2K8NYH9</accession>
<name>A0A2K8NYH9_9MOLU</name>
<evidence type="ECO:0000313" key="3">
    <source>
        <dbReference type="Proteomes" id="UP000232230"/>
    </source>
</evidence>